<comment type="subunit">
    <text evidence="6">Component of the lipopolysaccharide transport and assembly complex. Interacts with LptD.</text>
</comment>
<reference evidence="8 9" key="1">
    <citation type="submission" date="2024-02" db="EMBL/GenBank/DDBJ databases">
        <title>New especies of Spiribacter isolated from saline water.</title>
        <authorList>
            <person name="Leon M.J."/>
            <person name="De La Haba R."/>
            <person name="Sanchez-Porro C."/>
            <person name="Ventosa A."/>
        </authorList>
    </citation>
    <scope>NUCLEOTIDE SEQUENCE [LARGE SCALE GENOMIC DNA]</scope>
    <source>
        <strain evidence="9">ag22IC4-189</strain>
    </source>
</reference>
<dbReference type="PANTHER" id="PTHR38098">
    <property type="entry name" value="LPS-ASSEMBLY LIPOPROTEIN LPTE"/>
    <property type="match status" value="1"/>
</dbReference>
<feature type="chain" id="PRO_5045768341" description="LPS-assembly lipoprotein LptE" evidence="7">
    <location>
        <begin position="27"/>
        <end position="167"/>
    </location>
</feature>
<evidence type="ECO:0000256" key="7">
    <source>
        <dbReference type="SAM" id="SignalP"/>
    </source>
</evidence>
<keyword evidence="9" id="KW-1185">Reference proteome</keyword>
<evidence type="ECO:0000256" key="2">
    <source>
        <dbReference type="ARBA" id="ARBA00023136"/>
    </source>
</evidence>
<organism evidence="8 9">
    <name type="scientific">Spiribacter insolitus</name>
    <dbReference type="NCBI Taxonomy" id="3122417"/>
    <lineage>
        <taxon>Bacteria</taxon>
        <taxon>Pseudomonadati</taxon>
        <taxon>Pseudomonadota</taxon>
        <taxon>Gammaproteobacteria</taxon>
        <taxon>Chromatiales</taxon>
        <taxon>Ectothiorhodospiraceae</taxon>
        <taxon>Spiribacter</taxon>
    </lineage>
</organism>
<dbReference type="HAMAP" id="MF_01186">
    <property type="entry name" value="LPS_assembly_LptE"/>
    <property type="match status" value="1"/>
</dbReference>
<proteinExistence type="inferred from homology"/>
<evidence type="ECO:0000313" key="8">
    <source>
        <dbReference type="EMBL" id="MEX0429869.1"/>
    </source>
</evidence>
<comment type="caution">
    <text evidence="8">The sequence shown here is derived from an EMBL/GenBank/DDBJ whole genome shotgun (WGS) entry which is preliminary data.</text>
</comment>
<sequence length="167" mass="17835">MIRPVRHLAVVALALLLAACGWQLRGADGGGFEAVPVAVEGAVGNRLIEQVAARLRDLGADVVPSAADARVVINVAEADSRRRTVATDADGFASEYELRYRLRFSVTPGGEAGPDTRGIASQTVQTTASYPANPQDLQGQDAEEAFLRRDLRDDAIQLLLSRVGRQL</sequence>
<keyword evidence="1 6" id="KW-0732">Signal</keyword>
<evidence type="ECO:0000256" key="6">
    <source>
        <dbReference type="HAMAP-Rule" id="MF_01186"/>
    </source>
</evidence>
<dbReference type="Pfam" id="PF04390">
    <property type="entry name" value="LptE"/>
    <property type="match status" value="1"/>
</dbReference>
<keyword evidence="2 6" id="KW-0472">Membrane</keyword>
<comment type="subcellular location">
    <subcellularLocation>
        <location evidence="6">Cell outer membrane</location>
        <topology evidence="6">Lipid-anchor</topology>
    </subcellularLocation>
</comment>
<keyword evidence="5 6" id="KW-0449">Lipoprotein</keyword>
<comment type="function">
    <text evidence="6">Together with LptD, is involved in the assembly of lipopolysaccharide (LPS) at the surface of the outer membrane. Required for the proper assembly of LptD. Binds LPS and may serve as the LPS recognition site at the outer membrane.</text>
</comment>
<dbReference type="RefSeq" id="WP_367982669.1">
    <property type="nucleotide sequence ID" value="NZ_JBAKFF010000001.1"/>
</dbReference>
<dbReference type="Gene3D" id="3.30.160.150">
    <property type="entry name" value="Lipoprotein like domain"/>
    <property type="match status" value="1"/>
</dbReference>
<comment type="similarity">
    <text evidence="6">Belongs to the LptE lipoprotein family.</text>
</comment>
<evidence type="ECO:0000256" key="3">
    <source>
        <dbReference type="ARBA" id="ARBA00023139"/>
    </source>
</evidence>
<evidence type="ECO:0000313" key="9">
    <source>
        <dbReference type="Proteomes" id="UP001556637"/>
    </source>
</evidence>
<keyword evidence="3 6" id="KW-0564">Palmitate</keyword>
<evidence type="ECO:0000256" key="4">
    <source>
        <dbReference type="ARBA" id="ARBA00023237"/>
    </source>
</evidence>
<dbReference type="PANTHER" id="PTHR38098:SF1">
    <property type="entry name" value="LPS-ASSEMBLY LIPOPROTEIN LPTE"/>
    <property type="match status" value="1"/>
</dbReference>
<name>A0ABV3T7I8_9GAMM</name>
<dbReference type="InterPro" id="IPR007485">
    <property type="entry name" value="LPS_assembly_LptE"/>
</dbReference>
<evidence type="ECO:0000256" key="1">
    <source>
        <dbReference type="ARBA" id="ARBA00022729"/>
    </source>
</evidence>
<dbReference type="EMBL" id="JBAKFF010000001">
    <property type="protein sequence ID" value="MEX0429869.1"/>
    <property type="molecule type" value="Genomic_DNA"/>
</dbReference>
<protein>
    <recommendedName>
        <fullName evidence="6">LPS-assembly lipoprotein LptE</fullName>
    </recommendedName>
</protein>
<keyword evidence="4 6" id="KW-0998">Cell outer membrane</keyword>
<dbReference type="Proteomes" id="UP001556637">
    <property type="component" value="Unassembled WGS sequence"/>
</dbReference>
<dbReference type="PROSITE" id="PS51257">
    <property type="entry name" value="PROKAR_LIPOPROTEIN"/>
    <property type="match status" value="1"/>
</dbReference>
<feature type="signal peptide" evidence="7">
    <location>
        <begin position="1"/>
        <end position="26"/>
    </location>
</feature>
<accession>A0ABV3T7I8</accession>
<evidence type="ECO:0000256" key="5">
    <source>
        <dbReference type="ARBA" id="ARBA00023288"/>
    </source>
</evidence>
<gene>
    <name evidence="6 8" type="primary">lptE</name>
    <name evidence="8" type="ORF">V6X30_00440</name>
</gene>